<name>A0ABQ6MCE6_9STRA</name>
<organism evidence="1 2">
    <name type="scientific">Tetraparma gracilis</name>
    <dbReference type="NCBI Taxonomy" id="2962635"/>
    <lineage>
        <taxon>Eukaryota</taxon>
        <taxon>Sar</taxon>
        <taxon>Stramenopiles</taxon>
        <taxon>Ochrophyta</taxon>
        <taxon>Bolidophyceae</taxon>
        <taxon>Parmales</taxon>
        <taxon>Triparmaceae</taxon>
        <taxon>Tetraparma</taxon>
    </lineage>
</organism>
<gene>
    <name evidence="1" type="ORF">TeGR_g11532</name>
</gene>
<dbReference type="EMBL" id="BRYB01002660">
    <property type="protein sequence ID" value="GMI23499.1"/>
    <property type="molecule type" value="Genomic_DNA"/>
</dbReference>
<reference evidence="1 2" key="1">
    <citation type="journal article" date="2023" name="Commun. Biol.">
        <title>Genome analysis of Parmales, the sister group of diatoms, reveals the evolutionary specialization of diatoms from phago-mixotrophs to photoautotrophs.</title>
        <authorList>
            <person name="Ban H."/>
            <person name="Sato S."/>
            <person name="Yoshikawa S."/>
            <person name="Yamada K."/>
            <person name="Nakamura Y."/>
            <person name="Ichinomiya M."/>
            <person name="Sato N."/>
            <person name="Blanc-Mathieu R."/>
            <person name="Endo H."/>
            <person name="Kuwata A."/>
            <person name="Ogata H."/>
        </authorList>
    </citation>
    <scope>NUCLEOTIDE SEQUENCE [LARGE SCALE GENOMIC DNA]</scope>
</reference>
<comment type="caution">
    <text evidence="1">The sequence shown here is derived from an EMBL/GenBank/DDBJ whole genome shotgun (WGS) entry which is preliminary data.</text>
</comment>
<keyword evidence="2" id="KW-1185">Reference proteome</keyword>
<sequence length="172" mass="18351">MRASFHPLLLAPSALACTKEEYLASFGDAYTMLPEPLPTLESSGILVATVSYEPACSGAVSEWHVQPVGKDAELQVFQISRSESPCSSPSMFPSSLTEELRLPMPAASGDKYLAFPPDQAFELVKLPNTSPEELEEEAALPTANVSAVREKVLGGIKVGVDRVAAVLSAWKS</sequence>
<accession>A0ABQ6MCE6</accession>
<evidence type="ECO:0000313" key="1">
    <source>
        <dbReference type="EMBL" id="GMI23499.1"/>
    </source>
</evidence>
<dbReference type="PROSITE" id="PS51257">
    <property type="entry name" value="PROKAR_LIPOPROTEIN"/>
    <property type="match status" value="1"/>
</dbReference>
<evidence type="ECO:0000313" key="2">
    <source>
        <dbReference type="Proteomes" id="UP001165060"/>
    </source>
</evidence>
<dbReference type="Proteomes" id="UP001165060">
    <property type="component" value="Unassembled WGS sequence"/>
</dbReference>
<proteinExistence type="predicted"/>
<protein>
    <submittedName>
        <fullName evidence="1">Uncharacterized protein</fullName>
    </submittedName>
</protein>